<dbReference type="EMBL" id="JAWDGP010007808">
    <property type="protein sequence ID" value="KAK3704112.1"/>
    <property type="molecule type" value="Genomic_DNA"/>
</dbReference>
<dbReference type="SUPFAM" id="SSF56436">
    <property type="entry name" value="C-type lectin-like"/>
    <property type="match status" value="1"/>
</dbReference>
<dbReference type="Proteomes" id="UP001283361">
    <property type="component" value="Unassembled WGS sequence"/>
</dbReference>
<accession>A0AAE0XQQ4</accession>
<evidence type="ECO:0000256" key="1">
    <source>
        <dbReference type="SAM" id="SignalP"/>
    </source>
</evidence>
<sequence>MVKPRAAMLLLSLVLMRSGAELADFLLIESRQTFPESEQLCQAQGYDGLAVLSTPETYGLALHLTEYHRTVHRKSTYVGLRYQIPRDIGVWDDGTVPTADTPYKHGHANKASTVDPYGLMNHNGEIKWTSGNSNKMALCGNHQRQTAEARGSNMYGQQPANVTWSLSLTTMSTYLECALLCGQDHRCRVAAFNSDLLTCQTLSAGSYTNFTQNSAFQTTVHGRSTYVGLRYQISRDIGVWDDGTVPTADTPYKHGHENKASTVDPYGLLNHEGEIKWACGKNRKKKWLSVEIPSCVEYRCEFAGDLR</sequence>
<feature type="chain" id="PRO_5042169890" description="Apple domain-containing protein" evidence="1">
    <location>
        <begin position="23"/>
        <end position="307"/>
    </location>
</feature>
<name>A0AAE0XQQ4_9GAST</name>
<feature type="signal peptide" evidence="1">
    <location>
        <begin position="1"/>
        <end position="22"/>
    </location>
</feature>
<dbReference type="AlphaFoldDB" id="A0AAE0XQQ4"/>
<organism evidence="2 3">
    <name type="scientific">Elysia crispata</name>
    <name type="common">lettuce slug</name>
    <dbReference type="NCBI Taxonomy" id="231223"/>
    <lineage>
        <taxon>Eukaryota</taxon>
        <taxon>Metazoa</taxon>
        <taxon>Spiralia</taxon>
        <taxon>Lophotrochozoa</taxon>
        <taxon>Mollusca</taxon>
        <taxon>Gastropoda</taxon>
        <taxon>Heterobranchia</taxon>
        <taxon>Euthyneura</taxon>
        <taxon>Panpulmonata</taxon>
        <taxon>Sacoglossa</taxon>
        <taxon>Placobranchoidea</taxon>
        <taxon>Plakobranchidae</taxon>
        <taxon>Elysia</taxon>
    </lineage>
</organism>
<reference evidence="2" key="1">
    <citation type="journal article" date="2023" name="G3 (Bethesda)">
        <title>A reference genome for the long-term kleptoplast-retaining sea slug Elysia crispata morphotype clarki.</title>
        <authorList>
            <person name="Eastman K.E."/>
            <person name="Pendleton A.L."/>
            <person name="Shaikh M.A."/>
            <person name="Suttiyut T."/>
            <person name="Ogas R."/>
            <person name="Tomko P."/>
            <person name="Gavelis G."/>
            <person name="Widhalm J.R."/>
            <person name="Wisecaver J.H."/>
        </authorList>
    </citation>
    <scope>NUCLEOTIDE SEQUENCE</scope>
    <source>
        <strain evidence="2">ECLA1</strain>
    </source>
</reference>
<proteinExistence type="predicted"/>
<keyword evidence="1" id="KW-0732">Signal</keyword>
<gene>
    <name evidence="2" type="ORF">RRG08_017276</name>
</gene>
<evidence type="ECO:0008006" key="4">
    <source>
        <dbReference type="Google" id="ProtNLM"/>
    </source>
</evidence>
<dbReference type="CDD" id="cd00037">
    <property type="entry name" value="CLECT"/>
    <property type="match status" value="1"/>
</dbReference>
<evidence type="ECO:0000313" key="2">
    <source>
        <dbReference type="EMBL" id="KAK3704112.1"/>
    </source>
</evidence>
<dbReference type="InterPro" id="IPR016187">
    <property type="entry name" value="CTDL_fold"/>
</dbReference>
<comment type="caution">
    <text evidence="2">The sequence shown here is derived from an EMBL/GenBank/DDBJ whole genome shotgun (WGS) entry which is preliminary data.</text>
</comment>
<protein>
    <recommendedName>
        <fullName evidence="4">Apple domain-containing protein</fullName>
    </recommendedName>
</protein>
<evidence type="ECO:0000313" key="3">
    <source>
        <dbReference type="Proteomes" id="UP001283361"/>
    </source>
</evidence>
<keyword evidence="3" id="KW-1185">Reference proteome</keyword>